<organism evidence="1 2">
    <name type="scientific">Brevundimonas diminuta</name>
    <name type="common">Pseudomonas diminuta</name>
    <dbReference type="NCBI Taxonomy" id="293"/>
    <lineage>
        <taxon>Bacteria</taxon>
        <taxon>Pseudomonadati</taxon>
        <taxon>Pseudomonadota</taxon>
        <taxon>Alphaproteobacteria</taxon>
        <taxon>Caulobacterales</taxon>
        <taxon>Caulobacteraceae</taxon>
        <taxon>Brevundimonas</taxon>
    </lineage>
</organism>
<evidence type="ECO:0000313" key="1">
    <source>
        <dbReference type="EMBL" id="ASD26301.1"/>
    </source>
</evidence>
<sequence length="209" mass="23893">MEHYTSRVRDSILPLSVAKTLPAAFREWRFTERTEDHGAPVETCRLCGQEGLRYHFEIGNERTDETLWVGSHCILKFDVAIVQEGRRLTAQEAKRRLAELTNEMQLKACIAALEKLAAAENNAILEGALEYYKRHGTLTPKYANVVFWRLKTNGIDHQPSFFKVELKRQQHIDDLQSMSTGRVHRFWAALSPAQRKKAIALGHTPPPSE</sequence>
<evidence type="ECO:0000313" key="2">
    <source>
        <dbReference type="Proteomes" id="UP000197024"/>
    </source>
</evidence>
<reference evidence="1 2" key="2">
    <citation type="submission" date="2017-06" db="EMBL/GenBank/DDBJ databases">
        <authorList>
            <person name="Kim H.J."/>
            <person name="Triplett B.A."/>
        </authorList>
    </citation>
    <scope>NUCLEOTIDE SEQUENCE [LARGE SCALE GENOMIC DNA]</scope>
    <source>
        <strain evidence="1 2">BZC3</strain>
    </source>
</reference>
<protein>
    <submittedName>
        <fullName evidence="1">Uncharacterized protein</fullName>
    </submittedName>
</protein>
<dbReference type="EMBL" id="CP021995">
    <property type="protein sequence ID" value="ASD26301.1"/>
    <property type="molecule type" value="Genomic_DNA"/>
</dbReference>
<name>A0A1Z3LVW7_BREDI</name>
<gene>
    <name evidence="1" type="ORF">CD943_04980</name>
</gene>
<reference evidence="1 2" key="1">
    <citation type="submission" date="2017-06" db="EMBL/GenBank/DDBJ databases">
        <title>Biodegradation of gentamicin by bacterial consortia AMQD4 in synthetic medium and raw gentamicin sewage.</title>
        <authorList>
            <person name="Chang H."/>
            <person name="Feng Y."/>
            <person name="Li Z."/>
            <person name="Xue J."/>
            <person name="Cheng D."/>
        </authorList>
    </citation>
    <scope>NUCLEOTIDE SEQUENCE [LARGE SCALE GENOMIC DNA]</scope>
    <source>
        <strain evidence="1 2">BZC3</strain>
    </source>
</reference>
<accession>A0A1Z3LVW7</accession>
<proteinExistence type="predicted"/>
<dbReference type="AlphaFoldDB" id="A0A1Z3LVW7"/>
<dbReference type="Proteomes" id="UP000197024">
    <property type="component" value="Chromosome"/>
</dbReference>